<dbReference type="CDD" id="cd05233">
    <property type="entry name" value="SDR_c"/>
    <property type="match status" value="1"/>
</dbReference>
<proteinExistence type="inferred from homology"/>
<accession>F2UXZ4</accession>
<dbReference type="HOGENOM" id="CLU_010194_1_3_11"/>
<dbReference type="Pfam" id="PF13561">
    <property type="entry name" value="adh_short_C2"/>
    <property type="match status" value="1"/>
</dbReference>
<evidence type="ECO:0000313" key="5">
    <source>
        <dbReference type="Proteomes" id="UP000004668"/>
    </source>
</evidence>
<feature type="region of interest" description="Disordered" evidence="3">
    <location>
        <begin position="17"/>
        <end position="51"/>
    </location>
</feature>
<reference evidence="5" key="1">
    <citation type="submission" date="2010-02" db="EMBL/GenBank/DDBJ databases">
        <title>The Genome Sequence of Prevotella oris strain C735.</title>
        <authorList>
            <consortium name="The Broad Institute Genome Sequencing Platform"/>
            <person name="Ward D."/>
            <person name="Feldgarden M."/>
            <person name="Earl A."/>
            <person name="Young S.K."/>
            <person name="Zeng Q."/>
            <person name="Koehrsen M."/>
            <person name="Alvarado L."/>
            <person name="Berlin A."/>
            <person name="Bochicchio J."/>
            <person name="Borenstein D."/>
            <person name="Chapman S.B."/>
            <person name="Chen Z."/>
            <person name="Engels R."/>
            <person name="Freedman E."/>
            <person name="Gellesch M."/>
            <person name="Goldberg J."/>
            <person name="Griggs A."/>
            <person name="Gujja S."/>
            <person name="Heilman E."/>
            <person name="Heiman D."/>
            <person name="Hepburn T."/>
            <person name="Howarth C."/>
            <person name="Jen D."/>
            <person name="Larson L."/>
            <person name="Mehta T."/>
            <person name="Park D."/>
            <person name="Pearson M."/>
            <person name="Roberts A."/>
            <person name="Saif S."/>
            <person name="Shea T."/>
            <person name="Shenoy N."/>
            <person name="Sisk P."/>
            <person name="Stolte C."/>
            <person name="Sykes S."/>
            <person name="Thomson T."/>
            <person name="Walk T."/>
            <person name="White J."/>
            <person name="Yandava C."/>
            <person name="Sibley C.D."/>
            <person name="Field T.R."/>
            <person name="Grinwis M."/>
            <person name="Eshaghurshan C.S."/>
            <person name="Surette M.G."/>
            <person name="Haas B."/>
            <person name="Nusbaum C."/>
            <person name="Birren B."/>
        </authorList>
    </citation>
    <scope>NUCLEOTIDE SEQUENCE [LARGE SCALE GENOMIC DNA]</scope>
    <source>
        <strain evidence="5">C505</strain>
    </source>
</reference>
<gene>
    <name evidence="4" type="ORF">HMPREF0059_00947</name>
</gene>
<keyword evidence="2" id="KW-0560">Oxidoreductase</keyword>
<dbReference type="InterPro" id="IPR020904">
    <property type="entry name" value="Sc_DH/Rdtase_CS"/>
</dbReference>
<name>F2UXZ4_ACTVI</name>
<evidence type="ECO:0000313" key="4">
    <source>
        <dbReference type="EMBL" id="EGE38095.2"/>
    </source>
</evidence>
<dbReference type="PANTHER" id="PTHR48107">
    <property type="entry name" value="NADPH-DEPENDENT ALDEHYDE REDUCTASE-LIKE PROTEIN, CHLOROPLASTIC-RELATED"/>
    <property type="match status" value="1"/>
</dbReference>
<dbReference type="InterPro" id="IPR036291">
    <property type="entry name" value="NAD(P)-bd_dom_sf"/>
</dbReference>
<dbReference type="PANTHER" id="PTHR48107:SF7">
    <property type="entry name" value="RE15974P"/>
    <property type="match status" value="1"/>
</dbReference>
<dbReference type="eggNOG" id="COG1028">
    <property type="taxonomic scope" value="Bacteria"/>
</dbReference>
<dbReference type="PROSITE" id="PS00061">
    <property type="entry name" value="ADH_SHORT"/>
    <property type="match status" value="1"/>
</dbReference>
<sequence>MEEKVPVRVDRPPTLACMTTDAHHGHPSTTLGDSGGPTGTTGPVGPVGRDPLPLAGRTVLVTGVSRRIGIGHAIACRAADYGASIVAHHYRPHDASQPWGADNIDAVMASIRTHLVGPARLIDIPADLAATGEPARVVEQAAAAAGHLDALVCNQAMSSPDGSLSEMTEAVLDAHWAVDARASILLAQAFAAQEGFASPAPAGSARRRGSIVFLTSGQGLDPLPGEIAYAAAKAAIAGLTLTISDELIDAGITVNTVNPGPVDTGYVTEEDREATAVMFPQGRWGEPDDAARLITWLLTDEARWITGQVINSEGGFARWRR</sequence>
<evidence type="ECO:0008006" key="6">
    <source>
        <dbReference type="Google" id="ProtNLM"/>
    </source>
</evidence>
<evidence type="ECO:0000256" key="2">
    <source>
        <dbReference type="ARBA" id="ARBA00023002"/>
    </source>
</evidence>
<dbReference type="SUPFAM" id="SSF51735">
    <property type="entry name" value="NAD(P)-binding Rossmann-fold domains"/>
    <property type="match status" value="1"/>
</dbReference>
<dbReference type="EMBL" id="ACRE02000050">
    <property type="protein sequence ID" value="EGE38095.2"/>
    <property type="molecule type" value="Genomic_DNA"/>
</dbReference>
<comment type="similarity">
    <text evidence="1">Belongs to the short-chain dehydrogenases/reductases (SDR) family.</text>
</comment>
<dbReference type="AlphaFoldDB" id="F2UXZ4"/>
<comment type="caution">
    <text evidence="4">The sequence shown here is derived from an EMBL/GenBank/DDBJ whole genome shotgun (WGS) entry which is preliminary data.</text>
</comment>
<protein>
    <recommendedName>
        <fullName evidence="6">3-oxoacyl-[acyl-carrier protein] reductase</fullName>
    </recommendedName>
</protein>
<dbReference type="PRINTS" id="PR00081">
    <property type="entry name" value="GDHRDH"/>
</dbReference>
<evidence type="ECO:0000256" key="1">
    <source>
        <dbReference type="ARBA" id="ARBA00006484"/>
    </source>
</evidence>
<reference evidence="4 5" key="2">
    <citation type="submission" date="2011-10" db="EMBL/GenBank/DDBJ databases">
        <title>The Genome Sequence of Actinomyces viscosus C505.</title>
        <authorList>
            <consortium name="The Broad Institute Genome Sequencing Platform"/>
            <consortium name="The Broad Institute Genome Sequencing Center for Infectious Disease"/>
            <person name="Earl A."/>
            <person name="Ward D."/>
            <person name="Feldgarden M."/>
            <person name="Gevers D."/>
            <person name="Sibley C.D."/>
            <person name="Field T.R."/>
            <person name="Grinwis M."/>
            <person name="Eshaghurshan C.S."/>
            <person name="Surette M.G."/>
            <person name="Young S.K."/>
            <person name="Zeng Q."/>
            <person name="Gargeya S."/>
            <person name="Fitzgerald M."/>
            <person name="Haas B."/>
            <person name="Abouelleil A."/>
            <person name="Alvarado L."/>
            <person name="Arachchi H.M."/>
            <person name="Berlin A."/>
            <person name="Brown A."/>
            <person name="Chapman S.B."/>
            <person name="Chen Z."/>
            <person name="Dunbar C."/>
            <person name="Freedman E."/>
            <person name="Gearin G."/>
            <person name="Goldberg J."/>
            <person name="Griggs A."/>
            <person name="Gujja S."/>
            <person name="Heiman D."/>
            <person name="Howarth C."/>
            <person name="Larson L."/>
            <person name="Lui A."/>
            <person name="MacDonald P.J.P."/>
            <person name="Montmayeur A."/>
            <person name="Murphy C."/>
            <person name="Neiman D."/>
            <person name="Pearson M."/>
            <person name="Priest M."/>
            <person name="Roberts A."/>
            <person name="Saif S."/>
            <person name="Shea T."/>
            <person name="Shenoy N."/>
            <person name="Sisk P."/>
            <person name="Stolte C."/>
            <person name="Sykes S."/>
            <person name="Wortman J."/>
            <person name="Nusbaum C."/>
            <person name="Birren B."/>
        </authorList>
    </citation>
    <scope>NUCLEOTIDE SEQUENCE [LARGE SCALE GENOMIC DNA]</scope>
    <source>
        <strain evidence="4 5">C505</strain>
    </source>
</reference>
<dbReference type="Gene3D" id="3.40.50.720">
    <property type="entry name" value="NAD(P)-binding Rossmann-like Domain"/>
    <property type="match status" value="1"/>
</dbReference>
<evidence type="ECO:0000256" key="3">
    <source>
        <dbReference type="SAM" id="MobiDB-lite"/>
    </source>
</evidence>
<dbReference type="GO" id="GO:0016614">
    <property type="term" value="F:oxidoreductase activity, acting on CH-OH group of donors"/>
    <property type="evidence" value="ECO:0007669"/>
    <property type="project" value="UniProtKB-ARBA"/>
</dbReference>
<organism evidence="4 5">
    <name type="scientific">Actinomyces viscosus C505</name>
    <dbReference type="NCBI Taxonomy" id="562973"/>
    <lineage>
        <taxon>Bacteria</taxon>
        <taxon>Bacillati</taxon>
        <taxon>Actinomycetota</taxon>
        <taxon>Actinomycetes</taxon>
        <taxon>Actinomycetales</taxon>
        <taxon>Actinomycetaceae</taxon>
        <taxon>Actinomyces</taxon>
    </lineage>
</organism>
<dbReference type="InterPro" id="IPR002347">
    <property type="entry name" value="SDR_fam"/>
</dbReference>
<feature type="compositionally biased region" description="Low complexity" evidence="3">
    <location>
        <begin position="40"/>
        <end position="51"/>
    </location>
</feature>
<dbReference type="NCBIfam" id="NF009389">
    <property type="entry name" value="PRK12748.1"/>
    <property type="match status" value="1"/>
</dbReference>
<dbReference type="Proteomes" id="UP000004668">
    <property type="component" value="Unassembled WGS sequence"/>
</dbReference>